<feature type="region of interest" description="Disordered" evidence="11">
    <location>
        <begin position="538"/>
        <end position="562"/>
    </location>
</feature>
<dbReference type="STRING" id="31234.E3LKD2"/>
<comment type="subcellular location">
    <subcellularLocation>
        <location evidence="1">Chromosome</location>
    </subcellularLocation>
</comment>
<organism evidence="14">
    <name type="scientific">Caenorhabditis remanei</name>
    <name type="common">Caenorhabditis vulgaris</name>
    <dbReference type="NCBI Taxonomy" id="31234"/>
    <lineage>
        <taxon>Eukaryota</taxon>
        <taxon>Metazoa</taxon>
        <taxon>Ecdysozoa</taxon>
        <taxon>Nematoda</taxon>
        <taxon>Chromadorea</taxon>
        <taxon>Rhabditida</taxon>
        <taxon>Rhabditina</taxon>
        <taxon>Rhabditomorpha</taxon>
        <taxon>Rhabditoidea</taxon>
        <taxon>Rhabditidae</taxon>
        <taxon>Peloderinae</taxon>
        <taxon>Caenorhabditis</taxon>
    </lineage>
</organism>
<comment type="similarity">
    <text evidence="2">Belongs to the UVSSA family.</text>
</comment>
<keyword evidence="9" id="KW-0234">DNA repair</keyword>
<evidence type="ECO:0000313" key="13">
    <source>
        <dbReference type="EMBL" id="EFO99885.1"/>
    </source>
</evidence>
<feature type="domain" description="UV-stimulated scaffold protein A C-terminal" evidence="12">
    <location>
        <begin position="390"/>
        <end position="505"/>
    </location>
</feature>
<feature type="compositionally biased region" description="Basic and acidic residues" evidence="11">
    <location>
        <begin position="506"/>
        <end position="521"/>
    </location>
</feature>
<dbReference type="GO" id="GO:0009411">
    <property type="term" value="P:response to UV"/>
    <property type="evidence" value="ECO:0007669"/>
    <property type="project" value="EnsemblMetazoa"/>
</dbReference>
<sequence length="595" mass="69823">MQTEDVYKSGIRKNLNRVLRELTDDGKLDFESVPYQNLKLEIGKKDEELTEMLCEVLMETSSRSGCADRYIVLQLISDFFMSSRLFRNTILDDPTEFLELMVETNPIRNPLPGSKEDSNKLKAEAILVVKKWEEKYWQSDCRMKCLVVTLKKTKFVDYDNLNKKIEEERRRKDLMEERKAMIIERTLSLYKSKFNEIKEDVERLKMELETTMQMLVPSYTDSDEHSALLPSEIPSTSSTSTKSLEIVISDLAPIIKVSPENDAIVETFLGAKLLLIHRVQTLRKIAKRLIPLKEPGESLAQKIINYRDSIKQLVLKADEIRIKEDKNKAKSMKQKKEKARFDDDFIDVEISIDDILMLQYAEKIDEDDEDISEIQKVEKKKEKKFKEEPKLKSVPFGLDLKYWGEERKNVEVPKNNADCHRFWRSADERYYSESVRIKFFFTVSGTVHQTIYTQRQFTFVGEAPKIDKECRAKLGNGYLCRRKDLHRCPLHGKIVDRDAAGIPVNPEDRHNDNERNERKRLKEAEEYSKKIMKDYESKTKRKKKYEVESTSSQDIRSRLQRKLLDPKTIQRVSADITSSQKNRLVKNFSHQFSHL</sequence>
<dbReference type="AlphaFoldDB" id="E3LKD2"/>
<dbReference type="EMBL" id="DS268410">
    <property type="protein sequence ID" value="EFO99885.1"/>
    <property type="molecule type" value="Genomic_DNA"/>
</dbReference>
<name>E3LKD2_CAERE</name>
<evidence type="ECO:0000256" key="7">
    <source>
        <dbReference type="ARBA" id="ARBA00022833"/>
    </source>
</evidence>
<dbReference type="GO" id="GO:0008270">
    <property type="term" value="F:zinc ion binding"/>
    <property type="evidence" value="ECO:0007669"/>
    <property type="project" value="UniProtKB-KW"/>
</dbReference>
<evidence type="ECO:0000256" key="11">
    <source>
        <dbReference type="SAM" id="MobiDB-lite"/>
    </source>
</evidence>
<keyword evidence="8 10" id="KW-0175">Coiled coil</keyword>
<dbReference type="OrthoDB" id="5594015at2759"/>
<dbReference type="InterPro" id="IPR049408">
    <property type="entry name" value="UVSSA_N_a-solenoid_rpt"/>
</dbReference>
<dbReference type="Pfam" id="PF09740">
    <property type="entry name" value="DUF2043"/>
    <property type="match status" value="1"/>
</dbReference>
<gene>
    <name evidence="13" type="ORF">CRE_18624</name>
</gene>
<dbReference type="PANTHER" id="PTHR28670:SF1">
    <property type="entry name" value="UV-STIMULATED SCAFFOLD PROTEIN A"/>
    <property type="match status" value="1"/>
</dbReference>
<evidence type="ECO:0000256" key="9">
    <source>
        <dbReference type="ARBA" id="ARBA00023204"/>
    </source>
</evidence>
<dbReference type="eggNOG" id="KOG2374">
    <property type="taxonomic scope" value="Eukaryota"/>
</dbReference>
<evidence type="ECO:0000256" key="4">
    <source>
        <dbReference type="ARBA" id="ARBA00022723"/>
    </source>
</evidence>
<reference evidence="13" key="1">
    <citation type="submission" date="2007-07" db="EMBL/GenBank/DDBJ databases">
        <title>PCAP assembly of the Caenorhabditis remanei genome.</title>
        <authorList>
            <consortium name="The Caenorhabditis remanei Sequencing Consortium"/>
            <person name="Wilson R.K."/>
        </authorList>
    </citation>
    <scope>NUCLEOTIDE SEQUENCE [LARGE SCALE GENOMIC DNA]</scope>
    <source>
        <strain evidence="13">PB4641</strain>
    </source>
</reference>
<dbReference type="HOGENOM" id="CLU_023577_0_0_1"/>
<evidence type="ECO:0000256" key="3">
    <source>
        <dbReference type="ARBA" id="ARBA00022454"/>
    </source>
</evidence>
<dbReference type="PANTHER" id="PTHR28670">
    <property type="entry name" value="UV-STIMULATED SCAFFOLD PROTEIN A"/>
    <property type="match status" value="1"/>
</dbReference>
<evidence type="ECO:0000256" key="2">
    <source>
        <dbReference type="ARBA" id="ARBA00009240"/>
    </source>
</evidence>
<dbReference type="GO" id="GO:0006283">
    <property type="term" value="P:transcription-coupled nucleotide-excision repair"/>
    <property type="evidence" value="ECO:0007669"/>
    <property type="project" value="EnsemblMetazoa"/>
</dbReference>
<evidence type="ECO:0000256" key="1">
    <source>
        <dbReference type="ARBA" id="ARBA00004286"/>
    </source>
</evidence>
<evidence type="ECO:0000313" key="14">
    <source>
        <dbReference type="Proteomes" id="UP000008281"/>
    </source>
</evidence>
<evidence type="ECO:0000256" key="8">
    <source>
        <dbReference type="ARBA" id="ARBA00023054"/>
    </source>
</evidence>
<dbReference type="Proteomes" id="UP000008281">
    <property type="component" value="Unassembled WGS sequence"/>
</dbReference>
<feature type="coiled-coil region" evidence="10">
    <location>
        <begin position="315"/>
        <end position="342"/>
    </location>
</feature>
<evidence type="ECO:0000259" key="12">
    <source>
        <dbReference type="Pfam" id="PF09740"/>
    </source>
</evidence>
<keyword evidence="14" id="KW-1185">Reference proteome</keyword>
<dbReference type="InterPro" id="IPR018610">
    <property type="entry name" value="UVSSA"/>
</dbReference>
<feature type="region of interest" description="Disordered" evidence="11">
    <location>
        <begin position="499"/>
        <end position="521"/>
    </location>
</feature>
<protein>
    <recommendedName>
        <fullName evidence="12">UV-stimulated scaffold protein A C-terminal domain-containing protein</fullName>
    </recommendedName>
</protein>
<dbReference type="Pfam" id="PF20867">
    <property type="entry name" value="UVSSA_N"/>
    <property type="match status" value="1"/>
</dbReference>
<evidence type="ECO:0000256" key="6">
    <source>
        <dbReference type="ARBA" id="ARBA00022771"/>
    </source>
</evidence>
<keyword evidence="6" id="KW-0863">Zinc-finger</keyword>
<dbReference type="GO" id="GO:0005694">
    <property type="term" value="C:chromosome"/>
    <property type="evidence" value="ECO:0007669"/>
    <property type="project" value="UniProtKB-SubCell"/>
</dbReference>
<accession>E3LKD2</accession>
<feature type="coiled-coil region" evidence="10">
    <location>
        <begin position="158"/>
        <end position="214"/>
    </location>
</feature>
<keyword evidence="4" id="KW-0479">Metal-binding</keyword>
<dbReference type="InterPro" id="IPR049431">
    <property type="entry name" value="UVSSA_C"/>
</dbReference>
<evidence type="ECO:0000256" key="10">
    <source>
        <dbReference type="SAM" id="Coils"/>
    </source>
</evidence>
<keyword evidence="3" id="KW-0158">Chromosome</keyword>
<keyword evidence="7" id="KW-0862">Zinc</keyword>
<dbReference type="GO" id="GO:0000993">
    <property type="term" value="F:RNA polymerase II complex binding"/>
    <property type="evidence" value="ECO:0007669"/>
    <property type="project" value="TreeGrafter"/>
</dbReference>
<evidence type="ECO:0000256" key="5">
    <source>
        <dbReference type="ARBA" id="ARBA00022763"/>
    </source>
</evidence>
<proteinExistence type="inferred from homology"/>
<dbReference type="InParanoid" id="E3LKD2"/>
<dbReference type="FunCoup" id="E3LKD2">
    <property type="interactions" value="1516"/>
</dbReference>
<keyword evidence="5" id="KW-0227">DNA damage</keyword>
<dbReference type="OMA" id="KNNADCH"/>